<feature type="transmembrane region" description="Helical" evidence="6">
    <location>
        <begin position="66"/>
        <end position="94"/>
    </location>
</feature>
<dbReference type="AlphaFoldDB" id="A0AAV3URA2"/>
<dbReference type="Pfam" id="PF07681">
    <property type="entry name" value="DoxX"/>
    <property type="match status" value="1"/>
</dbReference>
<dbReference type="GO" id="GO:0005886">
    <property type="term" value="C:plasma membrane"/>
    <property type="evidence" value="ECO:0007669"/>
    <property type="project" value="UniProtKB-SubCell"/>
</dbReference>
<dbReference type="PANTHER" id="PTHR33452">
    <property type="entry name" value="OXIDOREDUCTASE CATD-RELATED"/>
    <property type="match status" value="1"/>
</dbReference>
<keyword evidence="2" id="KW-1003">Cell membrane</keyword>
<evidence type="ECO:0000256" key="6">
    <source>
        <dbReference type="SAM" id="Phobius"/>
    </source>
</evidence>
<feature type="transmembrane region" description="Helical" evidence="6">
    <location>
        <begin position="106"/>
        <end position="127"/>
    </location>
</feature>
<evidence type="ECO:0000313" key="7">
    <source>
        <dbReference type="EMBL" id="GAA5064647.1"/>
    </source>
</evidence>
<evidence type="ECO:0000256" key="2">
    <source>
        <dbReference type="ARBA" id="ARBA00022475"/>
    </source>
</evidence>
<comment type="subcellular location">
    <subcellularLocation>
        <location evidence="1">Cell membrane</location>
        <topology evidence="1">Multi-pass membrane protein</topology>
    </subcellularLocation>
</comment>
<sequence>MTLNLSIGTLLIRLAVGSIMLIHGIGKLFSIGPATMPMTQFTGFLAGLGIPAPSVVAWIVALVELVGGLCILVGFLTRFAAFAVAINMLAATLLVHLPEGFSDSELTIVLCLASFALVSIGAGTLSIDELVVDDRSRSMLPVGE</sequence>
<keyword evidence="3 6" id="KW-0812">Transmembrane</keyword>
<protein>
    <submittedName>
        <fullName evidence="7">DoxX family protein</fullName>
    </submittedName>
</protein>
<evidence type="ECO:0000313" key="8">
    <source>
        <dbReference type="Proteomes" id="UP001501729"/>
    </source>
</evidence>
<dbReference type="RefSeq" id="WP_227778944.1">
    <property type="nucleotide sequence ID" value="NZ_BAABKX010000030.1"/>
</dbReference>
<comment type="caution">
    <text evidence="7">The sequence shown here is derived from an EMBL/GenBank/DDBJ whole genome shotgun (WGS) entry which is preliminary data.</text>
</comment>
<organism evidence="7 8">
    <name type="scientific">Haladaptatus pallidirubidus</name>
    <dbReference type="NCBI Taxonomy" id="1008152"/>
    <lineage>
        <taxon>Archaea</taxon>
        <taxon>Methanobacteriati</taxon>
        <taxon>Methanobacteriota</taxon>
        <taxon>Stenosarchaea group</taxon>
        <taxon>Halobacteria</taxon>
        <taxon>Halobacteriales</taxon>
        <taxon>Haladaptataceae</taxon>
        <taxon>Haladaptatus</taxon>
    </lineage>
</organism>
<evidence type="ECO:0000256" key="1">
    <source>
        <dbReference type="ARBA" id="ARBA00004651"/>
    </source>
</evidence>
<gene>
    <name evidence="7" type="ORF">GCM10025751_54510</name>
</gene>
<dbReference type="PANTHER" id="PTHR33452:SF1">
    <property type="entry name" value="INNER MEMBRANE PROTEIN YPHA-RELATED"/>
    <property type="match status" value="1"/>
</dbReference>
<feature type="transmembrane region" description="Helical" evidence="6">
    <location>
        <begin position="41"/>
        <end position="60"/>
    </location>
</feature>
<keyword evidence="5 6" id="KW-0472">Membrane</keyword>
<feature type="transmembrane region" description="Helical" evidence="6">
    <location>
        <begin position="6"/>
        <end position="29"/>
    </location>
</feature>
<dbReference type="InterPro" id="IPR051907">
    <property type="entry name" value="DoxX-like_oxidoreductase"/>
</dbReference>
<evidence type="ECO:0000256" key="3">
    <source>
        <dbReference type="ARBA" id="ARBA00022692"/>
    </source>
</evidence>
<keyword evidence="8" id="KW-1185">Reference proteome</keyword>
<name>A0AAV3URA2_9EURY</name>
<evidence type="ECO:0000256" key="4">
    <source>
        <dbReference type="ARBA" id="ARBA00022989"/>
    </source>
</evidence>
<dbReference type="EMBL" id="BAABKX010000030">
    <property type="protein sequence ID" value="GAA5064647.1"/>
    <property type="molecule type" value="Genomic_DNA"/>
</dbReference>
<reference evidence="7 8" key="1">
    <citation type="journal article" date="2019" name="Int. J. Syst. Evol. Microbiol.">
        <title>The Global Catalogue of Microorganisms (GCM) 10K type strain sequencing project: providing services to taxonomists for standard genome sequencing and annotation.</title>
        <authorList>
            <consortium name="The Broad Institute Genomics Platform"/>
            <consortium name="The Broad Institute Genome Sequencing Center for Infectious Disease"/>
            <person name="Wu L."/>
            <person name="Ma J."/>
        </authorList>
    </citation>
    <scope>NUCLEOTIDE SEQUENCE [LARGE SCALE GENOMIC DNA]</scope>
    <source>
        <strain evidence="7 8">JCM 17504</strain>
    </source>
</reference>
<keyword evidence="4 6" id="KW-1133">Transmembrane helix</keyword>
<accession>A0AAV3URA2</accession>
<dbReference type="GeneID" id="68617649"/>
<evidence type="ECO:0000256" key="5">
    <source>
        <dbReference type="ARBA" id="ARBA00023136"/>
    </source>
</evidence>
<dbReference type="Proteomes" id="UP001501729">
    <property type="component" value="Unassembled WGS sequence"/>
</dbReference>
<proteinExistence type="predicted"/>
<dbReference type="InterPro" id="IPR032808">
    <property type="entry name" value="DoxX"/>
</dbReference>